<dbReference type="PANTHER" id="PTHR28629">
    <property type="entry name" value="TRIOKINASE/FMN CYCLASE"/>
    <property type="match status" value="1"/>
</dbReference>
<dbReference type="Pfam" id="PF02734">
    <property type="entry name" value="Dak2"/>
    <property type="match status" value="1"/>
</dbReference>
<evidence type="ECO:0000256" key="4">
    <source>
        <dbReference type="ARBA" id="ARBA00022840"/>
    </source>
</evidence>
<dbReference type="FunFam" id="1.25.40.340:FF:000002">
    <property type="entry name" value="Dihydroxyacetone kinase, L subunit"/>
    <property type="match status" value="1"/>
</dbReference>
<dbReference type="InterPro" id="IPR050861">
    <property type="entry name" value="Dihydroxyacetone_Kinase"/>
</dbReference>
<dbReference type="SMART" id="SM01120">
    <property type="entry name" value="Dak2"/>
    <property type="match status" value="1"/>
</dbReference>
<dbReference type="Gene3D" id="1.25.40.340">
    <property type="match status" value="1"/>
</dbReference>
<keyword evidence="3" id="KW-0418">Kinase</keyword>
<keyword evidence="2" id="KW-0547">Nucleotide-binding</keyword>
<proteinExistence type="predicted"/>
<dbReference type="Pfam" id="PF02733">
    <property type="entry name" value="Dak1"/>
    <property type="match status" value="1"/>
</dbReference>
<evidence type="ECO:0000313" key="8">
    <source>
        <dbReference type="Proteomes" id="UP000095039"/>
    </source>
</evidence>
<dbReference type="FunFam" id="3.40.50.10440:FF:000001">
    <property type="entry name" value="Dihydroxyacetone kinase, DhaK subunit"/>
    <property type="match status" value="1"/>
</dbReference>
<dbReference type="PROSITE" id="PS51480">
    <property type="entry name" value="DHAL"/>
    <property type="match status" value="1"/>
</dbReference>
<reference evidence="7 8" key="1">
    <citation type="journal article" date="2012" name="Science">
        <title>Ecological populations of bacteria act as socially cohesive units of antibiotic production and resistance.</title>
        <authorList>
            <person name="Cordero O.X."/>
            <person name="Wildschutte H."/>
            <person name="Kirkup B."/>
            <person name="Proehl S."/>
            <person name="Ngo L."/>
            <person name="Hussain F."/>
            <person name="Le Roux F."/>
            <person name="Mincer T."/>
            <person name="Polz M.F."/>
        </authorList>
    </citation>
    <scope>NUCLEOTIDE SEQUENCE [LARGE SCALE GENOMIC DNA]</scope>
    <source>
        <strain evidence="7 8">FF-454</strain>
    </source>
</reference>
<dbReference type="SUPFAM" id="SSF82549">
    <property type="entry name" value="DAK1/DegV-like"/>
    <property type="match status" value="1"/>
</dbReference>
<feature type="domain" description="DhaK" evidence="6">
    <location>
        <begin position="7"/>
        <end position="324"/>
    </location>
</feature>
<dbReference type="PROSITE" id="PS51481">
    <property type="entry name" value="DHAK"/>
    <property type="match status" value="1"/>
</dbReference>
<dbReference type="Gene3D" id="3.30.1180.20">
    <property type="entry name" value="Dihydroxyacetone kinase, domain 2"/>
    <property type="match status" value="1"/>
</dbReference>
<keyword evidence="8" id="KW-1185">Reference proteome</keyword>
<dbReference type="Proteomes" id="UP000095039">
    <property type="component" value="Unassembled WGS sequence"/>
</dbReference>
<dbReference type="SUPFAM" id="SSF101473">
    <property type="entry name" value="DhaL-like"/>
    <property type="match status" value="1"/>
</dbReference>
<dbReference type="Gene3D" id="3.40.50.10440">
    <property type="entry name" value="Dihydroxyacetone kinase, domain 1"/>
    <property type="match status" value="1"/>
</dbReference>
<accession>A0A1E5CCW5</accession>
<evidence type="ECO:0000256" key="1">
    <source>
        <dbReference type="ARBA" id="ARBA00022679"/>
    </source>
</evidence>
<dbReference type="InterPro" id="IPR004007">
    <property type="entry name" value="DhaL_dom"/>
</dbReference>
<organism evidence="7 8">
    <name type="scientific">Enterovibrio norvegicus FF-454</name>
    <dbReference type="NCBI Taxonomy" id="1185651"/>
    <lineage>
        <taxon>Bacteria</taxon>
        <taxon>Pseudomonadati</taxon>
        <taxon>Pseudomonadota</taxon>
        <taxon>Gammaproteobacteria</taxon>
        <taxon>Vibrionales</taxon>
        <taxon>Vibrionaceae</taxon>
        <taxon>Enterovibrio</taxon>
    </lineage>
</organism>
<dbReference type="GO" id="GO:0019563">
    <property type="term" value="P:glycerol catabolic process"/>
    <property type="evidence" value="ECO:0007669"/>
    <property type="project" value="TreeGrafter"/>
</dbReference>
<dbReference type="GO" id="GO:0005524">
    <property type="term" value="F:ATP binding"/>
    <property type="evidence" value="ECO:0007669"/>
    <property type="project" value="UniProtKB-KW"/>
</dbReference>
<dbReference type="GO" id="GO:0005829">
    <property type="term" value="C:cytosol"/>
    <property type="evidence" value="ECO:0007669"/>
    <property type="project" value="TreeGrafter"/>
</dbReference>
<dbReference type="GO" id="GO:0004371">
    <property type="term" value="F:glycerone kinase activity"/>
    <property type="evidence" value="ECO:0007669"/>
    <property type="project" value="InterPro"/>
</dbReference>
<sequence>MSRFYAHDNQHVPLAIQGYLASNAHRPLAMLEGEQSIKVVIRTDWDKSKVAILSGGGAGHEPAHVGFVGQGMLTAAIAGDVFSSPSVEAILQAIVATTGKSGCFLIVKSYTGDRLNFGLAAEKARAMGYQVDMIIVGDDIALPDVANPRGIAGTLFVHKLAGHLSEQGKSLEEVATITKAAAQGIHSIGLALSSCALPYDETGELKYAPEIGMGIHGEPGFEKVDIANAKQAVTMMLNKLAPYTGDPDKRFALLINNLGSATELELQIITQQVLASPLQKQLDIVFEPGAYMTSLNMYGISLSLIALDDTVREALLSDVAPTAWPAPGVCGDVARVPMHNLTTHTSYLSEENSTVEQLIVHVCQELVAQESYLNNLDEKVGDGDTGTTFSSAAKAILAKLDNEGLPLNTPEKLFQCIGQELSTVMGGSSGVLLSIFFTAAASANSSGHSLSSSLLKGIAKVQQYGGAKLNDRTMLDAAIPALEVYSETGNLEQAAHAALLGAEATAHMTKARAGRSSYLREDSLKGNVDPGAMAIAKVFHVIWRCTQDQK</sequence>
<name>A0A1E5CCW5_9GAMM</name>
<evidence type="ECO:0000313" key="7">
    <source>
        <dbReference type="EMBL" id="OEE63351.1"/>
    </source>
</evidence>
<keyword evidence="1" id="KW-0808">Transferase</keyword>
<evidence type="ECO:0000256" key="2">
    <source>
        <dbReference type="ARBA" id="ARBA00022741"/>
    </source>
</evidence>
<protein>
    <recommendedName>
        <fullName evidence="9">Dihydroxyacetone kinase</fullName>
    </recommendedName>
</protein>
<keyword evidence="4" id="KW-0067">ATP-binding</keyword>
<evidence type="ECO:0000259" key="5">
    <source>
        <dbReference type="PROSITE" id="PS51480"/>
    </source>
</evidence>
<dbReference type="InterPro" id="IPR004006">
    <property type="entry name" value="DhaK_dom"/>
</dbReference>
<evidence type="ECO:0000259" key="6">
    <source>
        <dbReference type="PROSITE" id="PS51481"/>
    </source>
</evidence>
<dbReference type="EMBL" id="AJWN02000023">
    <property type="protein sequence ID" value="OEE63351.1"/>
    <property type="molecule type" value="Genomic_DNA"/>
</dbReference>
<dbReference type="PANTHER" id="PTHR28629:SF4">
    <property type="entry name" value="TRIOKINASE_FMN CYCLASE"/>
    <property type="match status" value="1"/>
</dbReference>
<gene>
    <name evidence="7" type="ORF">A1OK_06985</name>
</gene>
<dbReference type="RefSeq" id="WP_016959350.1">
    <property type="nucleotide sequence ID" value="NZ_AJWN02000023.1"/>
</dbReference>
<evidence type="ECO:0008006" key="9">
    <source>
        <dbReference type="Google" id="ProtNLM"/>
    </source>
</evidence>
<feature type="domain" description="DhaL" evidence="5">
    <location>
        <begin position="353"/>
        <end position="544"/>
    </location>
</feature>
<dbReference type="InterPro" id="IPR036117">
    <property type="entry name" value="DhaL_dom_sf"/>
</dbReference>
<comment type="caution">
    <text evidence="7">The sequence shown here is derived from an EMBL/GenBank/DDBJ whole genome shotgun (WGS) entry which is preliminary data.</text>
</comment>
<dbReference type="AlphaFoldDB" id="A0A1E5CCW5"/>
<evidence type="ECO:0000256" key="3">
    <source>
        <dbReference type="ARBA" id="ARBA00022777"/>
    </source>
</evidence>